<reference evidence="2" key="1">
    <citation type="submission" date="2017-05" db="EMBL/GenBank/DDBJ databases">
        <authorList>
            <consortium name="The Broad Institute Genomics Platform"/>
            <consortium name="The Broad Institute Genomic Center for Infectious Diseases"/>
            <person name="Earl A."/>
            <person name="Manson A."/>
            <person name="Schwartman J."/>
            <person name="Gilmore M."/>
            <person name="Abouelleil A."/>
            <person name="Cao P."/>
            <person name="Chapman S."/>
            <person name="Cusick C."/>
            <person name="Shea T."/>
            <person name="Young S."/>
            <person name="Neafsey D."/>
            <person name="Nusbaum C."/>
            <person name="Birren B."/>
        </authorList>
    </citation>
    <scope>NUCLEOTIDE SEQUENCE</scope>
    <source>
        <strain evidence="2">7F3_DIV0205</strain>
    </source>
</reference>
<evidence type="ECO:0000313" key="3">
    <source>
        <dbReference type="Proteomes" id="UP000194948"/>
    </source>
</evidence>
<name>A0AAQ3Y5T6_9ENTE</name>
<protein>
    <submittedName>
        <fullName evidence="2">Uncharacterized protein</fullName>
    </submittedName>
</protein>
<evidence type="ECO:0000313" key="2">
    <source>
        <dbReference type="EMBL" id="WYK00447.1"/>
    </source>
</evidence>
<sequence>MIYQSKKALVLLISNVVIFFYLYFDHLNALRLHSADFLALWGGFFVKLLFILVIANIIVLIVFNLLNDMFSKNKAPTISDERDRLIELRAVRNFCFLLAFGFFLAMAAIAIHQPISTMFTILAFTVLVSDIISYASYIFYYERGY</sequence>
<feature type="transmembrane region" description="Helical" evidence="1">
    <location>
        <begin position="94"/>
        <end position="112"/>
    </location>
</feature>
<keyword evidence="1" id="KW-0812">Transmembrane</keyword>
<dbReference type="AlphaFoldDB" id="A0AAQ3Y5T6"/>
<dbReference type="RefSeq" id="WP_086313989.1">
    <property type="nucleotide sequence ID" value="NZ_CP147244.1"/>
</dbReference>
<gene>
    <name evidence="2" type="ORF">A5821_001544</name>
</gene>
<feature type="transmembrane region" description="Helical" evidence="1">
    <location>
        <begin position="118"/>
        <end position="140"/>
    </location>
</feature>
<accession>A0AAQ3Y5T6</accession>
<feature type="transmembrane region" description="Helical" evidence="1">
    <location>
        <begin position="44"/>
        <end position="66"/>
    </location>
</feature>
<dbReference type="EMBL" id="CP147244">
    <property type="protein sequence ID" value="WYK00447.1"/>
    <property type="molecule type" value="Genomic_DNA"/>
</dbReference>
<evidence type="ECO:0000256" key="1">
    <source>
        <dbReference type="SAM" id="Phobius"/>
    </source>
</evidence>
<keyword evidence="3" id="KW-1185">Reference proteome</keyword>
<keyword evidence="1" id="KW-0472">Membrane</keyword>
<organism evidence="2 3">
    <name type="scientific">Candidatus Enterococcus palustris</name>
    <dbReference type="NCBI Taxonomy" id="1834189"/>
    <lineage>
        <taxon>Bacteria</taxon>
        <taxon>Bacillati</taxon>
        <taxon>Bacillota</taxon>
        <taxon>Bacilli</taxon>
        <taxon>Lactobacillales</taxon>
        <taxon>Enterococcaceae</taxon>
        <taxon>Enterococcus</taxon>
    </lineage>
</organism>
<feature type="transmembrane region" description="Helical" evidence="1">
    <location>
        <begin position="7"/>
        <end position="24"/>
    </location>
</feature>
<dbReference type="Proteomes" id="UP000194948">
    <property type="component" value="Chromosome"/>
</dbReference>
<keyword evidence="1" id="KW-1133">Transmembrane helix</keyword>
<proteinExistence type="predicted"/>
<reference evidence="2" key="2">
    <citation type="submission" date="2024-03" db="EMBL/GenBank/DDBJ databases">
        <title>The Genome Sequence of Enterococcus sp. DIV0205d.</title>
        <authorList>
            <consortium name="The Broad Institute Genomics Platform"/>
            <consortium name="The Broad Institute Microbial Omics Core"/>
            <consortium name="The Broad Institute Genomic Center for Infectious Diseases"/>
            <person name="Earl A."/>
            <person name="Manson A."/>
            <person name="Gilmore M."/>
            <person name="Schwartman J."/>
            <person name="Shea T."/>
            <person name="Abouelleil A."/>
            <person name="Cao P."/>
            <person name="Chapman S."/>
            <person name="Cusick C."/>
            <person name="Young S."/>
            <person name="Neafsey D."/>
            <person name="Nusbaum C."/>
            <person name="Birren B."/>
        </authorList>
    </citation>
    <scope>NUCLEOTIDE SEQUENCE</scope>
    <source>
        <strain evidence="2">7F3_DIV0205</strain>
    </source>
</reference>